<dbReference type="AlphaFoldDB" id="A0A3M9MAA5"/>
<dbReference type="SUPFAM" id="SSF52200">
    <property type="entry name" value="Toll/Interleukin receptor TIR domain"/>
    <property type="match status" value="1"/>
</dbReference>
<dbReference type="OrthoDB" id="883741at2"/>
<comment type="caution">
    <text evidence="2">The sequence shown here is derived from an EMBL/GenBank/DDBJ whole genome shotgun (WGS) entry which is preliminary data.</text>
</comment>
<dbReference type="PROSITE" id="PS50104">
    <property type="entry name" value="TIR"/>
    <property type="match status" value="1"/>
</dbReference>
<evidence type="ECO:0000313" key="3">
    <source>
        <dbReference type="Proteomes" id="UP000272117"/>
    </source>
</evidence>
<keyword evidence="2" id="KW-0675">Receptor</keyword>
<name>A0A3M9MAA5_9BACT</name>
<sequence length="147" mass="16929">MVPNTVFISYSHLDSNLLKSLKRHFKSLKGINFWDDSKILAGTRWEDEISKALTDAKVAILMVSADFLNSTYIINKELPVLLEAAETKGLTILTVLLKPCLFDLHPELNKFQAINSPEKTIIEMNESEQEQTWIKLLRRINELTRRD</sequence>
<evidence type="ECO:0000313" key="2">
    <source>
        <dbReference type="EMBL" id="RNI21793.1"/>
    </source>
</evidence>
<feature type="domain" description="TIR" evidence="1">
    <location>
        <begin position="2"/>
        <end position="140"/>
    </location>
</feature>
<accession>A0A3M9MAA5</accession>
<dbReference type="Proteomes" id="UP000272117">
    <property type="component" value="Unassembled WGS sequence"/>
</dbReference>
<dbReference type="Gene3D" id="3.40.50.10140">
    <property type="entry name" value="Toll/interleukin-1 receptor homology (TIR) domain"/>
    <property type="match status" value="1"/>
</dbReference>
<protein>
    <submittedName>
        <fullName evidence="2">Toll/interleukin-1 receptor domain-containing protein</fullName>
    </submittedName>
</protein>
<organism evidence="2 3">
    <name type="scientific">Rufibacter latericius</name>
    <dbReference type="NCBI Taxonomy" id="2487040"/>
    <lineage>
        <taxon>Bacteria</taxon>
        <taxon>Pseudomonadati</taxon>
        <taxon>Bacteroidota</taxon>
        <taxon>Cytophagia</taxon>
        <taxon>Cytophagales</taxon>
        <taxon>Hymenobacteraceae</taxon>
        <taxon>Rufibacter</taxon>
    </lineage>
</organism>
<keyword evidence="3" id="KW-1185">Reference proteome</keyword>
<dbReference type="GO" id="GO:0007165">
    <property type="term" value="P:signal transduction"/>
    <property type="evidence" value="ECO:0007669"/>
    <property type="project" value="InterPro"/>
</dbReference>
<reference evidence="2 3" key="1">
    <citation type="submission" date="2018-11" db="EMBL/GenBank/DDBJ databases">
        <title>Rufibacter latericius sp. nov., isolated from water in Baiyang Lake.</title>
        <authorList>
            <person name="Yang Y."/>
        </authorList>
    </citation>
    <scope>NUCLEOTIDE SEQUENCE [LARGE SCALE GENOMIC DNA]</scope>
    <source>
        <strain evidence="2 3">R-22-1c-1</strain>
    </source>
</reference>
<dbReference type="InterPro" id="IPR035897">
    <property type="entry name" value="Toll_tir_struct_dom_sf"/>
</dbReference>
<dbReference type="RefSeq" id="WP_123129116.1">
    <property type="nucleotide sequence ID" value="NZ_RJJD01000023.1"/>
</dbReference>
<dbReference type="SMART" id="SM00255">
    <property type="entry name" value="TIR"/>
    <property type="match status" value="1"/>
</dbReference>
<evidence type="ECO:0000259" key="1">
    <source>
        <dbReference type="PROSITE" id="PS50104"/>
    </source>
</evidence>
<gene>
    <name evidence="2" type="ORF">EFB08_21845</name>
</gene>
<dbReference type="InterPro" id="IPR000157">
    <property type="entry name" value="TIR_dom"/>
</dbReference>
<proteinExistence type="predicted"/>
<dbReference type="EMBL" id="RJJD01000023">
    <property type="protein sequence ID" value="RNI21793.1"/>
    <property type="molecule type" value="Genomic_DNA"/>
</dbReference>
<dbReference type="Pfam" id="PF13676">
    <property type="entry name" value="TIR_2"/>
    <property type="match status" value="1"/>
</dbReference>